<dbReference type="CDD" id="cd01647">
    <property type="entry name" value="RT_LTR"/>
    <property type="match status" value="1"/>
</dbReference>
<dbReference type="Gene3D" id="3.30.70.270">
    <property type="match status" value="2"/>
</dbReference>
<dbReference type="Gene3D" id="3.10.10.10">
    <property type="entry name" value="HIV Type 1 Reverse Transcriptase, subunit A, domain 1"/>
    <property type="match status" value="1"/>
</dbReference>
<dbReference type="InterPro" id="IPR043502">
    <property type="entry name" value="DNA/RNA_pol_sf"/>
</dbReference>
<dbReference type="PROSITE" id="PS50878">
    <property type="entry name" value="RT_POL"/>
    <property type="match status" value="1"/>
</dbReference>
<dbReference type="EMBL" id="GEZM01001395">
    <property type="protein sequence ID" value="JAV97871.1"/>
    <property type="molecule type" value="Transcribed_RNA"/>
</dbReference>
<dbReference type="GO" id="GO:0071897">
    <property type="term" value="P:DNA biosynthetic process"/>
    <property type="evidence" value="ECO:0007669"/>
    <property type="project" value="UniProtKB-ARBA"/>
</dbReference>
<sequence length="233" mass="26521">MFTKIDLSQAYAQLELDEESKRLVAINTHRGLFVYNRLPYGISSAPGIFQQMIEQTLAGIKGVAIFLDDILITGRNKLEHLNTLRIVFEKLKHCGLKLRKDKCDFFRSEITYLGHTINKDGLNTSPDKIEAILNAKMPSNVTELKAFLGLINYYGKFIPNLSSKLHALYFLLKKDVVWNWNDTCQDVFNSVKNELTSHKILVHYNPKLPVTLACDASAYGLGAVISHRYLSKW</sequence>
<dbReference type="InterPro" id="IPR043128">
    <property type="entry name" value="Rev_trsase/Diguanyl_cyclase"/>
</dbReference>
<dbReference type="EMBL" id="GEZM01001391">
    <property type="protein sequence ID" value="JAV97884.1"/>
    <property type="molecule type" value="Transcribed_RNA"/>
</dbReference>
<dbReference type="EMBL" id="GEZM01001396">
    <property type="protein sequence ID" value="JAV97868.1"/>
    <property type="molecule type" value="Transcribed_RNA"/>
</dbReference>
<proteinExistence type="predicted"/>
<evidence type="ECO:0000313" key="2">
    <source>
        <dbReference type="EMBL" id="JAV97876.1"/>
    </source>
</evidence>
<dbReference type="EMBL" id="GEZM01001397">
    <property type="protein sequence ID" value="JAV97865.1"/>
    <property type="molecule type" value="Transcribed_RNA"/>
</dbReference>
<dbReference type="Pfam" id="PF17919">
    <property type="entry name" value="RT_RNaseH_2"/>
    <property type="match status" value="1"/>
</dbReference>
<dbReference type="EMBL" id="GEZM01001390">
    <property type="protein sequence ID" value="JAV97888.1"/>
    <property type="molecule type" value="Transcribed_RNA"/>
</dbReference>
<protein>
    <recommendedName>
        <fullName evidence="1">Reverse transcriptase domain-containing protein</fullName>
    </recommendedName>
</protein>
<dbReference type="SUPFAM" id="SSF56672">
    <property type="entry name" value="DNA/RNA polymerases"/>
    <property type="match status" value="1"/>
</dbReference>
<dbReference type="EMBL" id="GEZM01001394">
    <property type="protein sequence ID" value="JAV97876.1"/>
    <property type="molecule type" value="Transcribed_RNA"/>
</dbReference>
<evidence type="ECO:0000259" key="1">
    <source>
        <dbReference type="PROSITE" id="PS50878"/>
    </source>
</evidence>
<dbReference type="EMBL" id="GEZM01001393">
    <property type="protein sequence ID" value="JAV97879.1"/>
    <property type="molecule type" value="Transcribed_RNA"/>
</dbReference>
<accession>A0A1Y1NNC4</accession>
<dbReference type="EMBL" id="GEZM01001392">
    <property type="protein sequence ID" value="JAV97882.1"/>
    <property type="molecule type" value="Transcribed_RNA"/>
</dbReference>
<dbReference type="FunFam" id="3.30.70.270:FF:000026">
    <property type="entry name" value="Transposon Ty3-G Gag-Pol polyprotein"/>
    <property type="match status" value="1"/>
</dbReference>
<organism evidence="2">
    <name type="scientific">Photinus pyralis</name>
    <name type="common">Common eastern firefly</name>
    <name type="synonym">Lampyris pyralis</name>
    <dbReference type="NCBI Taxonomy" id="7054"/>
    <lineage>
        <taxon>Eukaryota</taxon>
        <taxon>Metazoa</taxon>
        <taxon>Ecdysozoa</taxon>
        <taxon>Arthropoda</taxon>
        <taxon>Hexapoda</taxon>
        <taxon>Insecta</taxon>
        <taxon>Pterygota</taxon>
        <taxon>Neoptera</taxon>
        <taxon>Endopterygota</taxon>
        <taxon>Coleoptera</taxon>
        <taxon>Polyphaga</taxon>
        <taxon>Elateriformia</taxon>
        <taxon>Elateroidea</taxon>
        <taxon>Lampyridae</taxon>
        <taxon>Lampyrinae</taxon>
        <taxon>Photinus</taxon>
    </lineage>
</organism>
<name>A0A1Y1NNC4_PHOPY</name>
<reference evidence="2" key="1">
    <citation type="journal article" date="2016" name="Sci. Rep.">
        <title>Molecular characterization of firefly nuptial gifts: a multi-omics approach sheds light on postcopulatory sexual selection.</title>
        <authorList>
            <person name="Al-Wathiqui N."/>
            <person name="Fallon T.R."/>
            <person name="South A."/>
            <person name="Weng J.K."/>
            <person name="Lewis S.M."/>
        </authorList>
    </citation>
    <scope>NUCLEOTIDE SEQUENCE</scope>
</reference>
<dbReference type="AlphaFoldDB" id="A0A1Y1NNC4"/>
<dbReference type="EMBL" id="GEZM01001398">
    <property type="protein sequence ID" value="JAV97861.1"/>
    <property type="molecule type" value="Transcribed_RNA"/>
</dbReference>
<dbReference type="InterPro" id="IPR050951">
    <property type="entry name" value="Retrovirus_Pol_polyprotein"/>
</dbReference>
<dbReference type="InterPro" id="IPR041577">
    <property type="entry name" value="RT_RNaseH_2"/>
</dbReference>
<feature type="domain" description="Reverse transcriptase" evidence="1">
    <location>
        <begin position="1"/>
        <end position="117"/>
    </location>
</feature>
<dbReference type="PANTHER" id="PTHR37984:SF13">
    <property type="entry name" value="RIBONUCLEASE H"/>
    <property type="match status" value="1"/>
</dbReference>
<dbReference type="PANTHER" id="PTHR37984">
    <property type="entry name" value="PROTEIN CBG26694"/>
    <property type="match status" value="1"/>
</dbReference>
<dbReference type="Pfam" id="PF00078">
    <property type="entry name" value="RVT_1"/>
    <property type="match status" value="1"/>
</dbReference>
<dbReference type="InterPro" id="IPR000477">
    <property type="entry name" value="RT_dom"/>
</dbReference>